<name>A0ABR3T572_9PEZI</name>
<dbReference type="SUPFAM" id="SSF51735">
    <property type="entry name" value="NAD(P)-binding Rossmann-fold domains"/>
    <property type="match status" value="1"/>
</dbReference>
<comment type="caution">
    <text evidence="2">The sequence shown here is derived from an EMBL/GenBank/DDBJ whole genome shotgun (WGS) entry which is preliminary data.</text>
</comment>
<dbReference type="Pfam" id="PF05368">
    <property type="entry name" value="NmrA"/>
    <property type="match status" value="1"/>
</dbReference>
<accession>A0ABR3T572</accession>
<dbReference type="PANTHER" id="PTHR43162:SF1">
    <property type="entry name" value="PRESTALK A DIFFERENTIATION PROTEIN A"/>
    <property type="match status" value="1"/>
</dbReference>
<protein>
    <recommendedName>
        <fullName evidence="1">NmrA-like domain-containing protein</fullName>
    </recommendedName>
</protein>
<dbReference type="InterPro" id="IPR051604">
    <property type="entry name" value="Ergot_Alk_Oxidoreductase"/>
</dbReference>
<dbReference type="Gene3D" id="3.90.25.10">
    <property type="entry name" value="UDP-galactose 4-epimerase, domain 1"/>
    <property type="match status" value="1"/>
</dbReference>
<dbReference type="Proteomes" id="UP001521116">
    <property type="component" value="Unassembled WGS sequence"/>
</dbReference>
<proteinExistence type="predicted"/>
<sequence>MPPDTKPIPKSVLIFGAAAHIGRPLAEFLQREAPSIKLRLATSSPSKVSGLQTAFPSAEVVVADFYDTPTLEAAVAGIEGVFIITPGGTDEGAATSNIITALRTANTAVHVLKLVGLQPEANPRRIPEVLRNQHSLPVQHALAKQLLDASGLPVTYLNCGATFIDNFFWMKRGLKEQRTLIWPERLIPFVDPRDVGEVAARLLLSPNQRHIGQFHTLNNGHDLLRFKDVAELMSEVWGEKIAYESSKEAFFAEYAPHMGEARANALWEFFRYEEQNEVVWAPNKFVEITLGRKPTTVREWLLENKQALLN</sequence>
<dbReference type="PANTHER" id="PTHR43162">
    <property type="match status" value="1"/>
</dbReference>
<dbReference type="EMBL" id="JAJVDC020000014">
    <property type="protein sequence ID" value="KAL1634714.1"/>
    <property type="molecule type" value="Genomic_DNA"/>
</dbReference>
<dbReference type="Gene3D" id="3.40.50.720">
    <property type="entry name" value="NAD(P)-binding Rossmann-like Domain"/>
    <property type="match status" value="1"/>
</dbReference>
<evidence type="ECO:0000313" key="2">
    <source>
        <dbReference type="EMBL" id="KAL1634714.1"/>
    </source>
</evidence>
<gene>
    <name evidence="2" type="ORF">SLS56_002116</name>
</gene>
<organism evidence="2 3">
    <name type="scientific">Neofusicoccum ribis</name>
    <dbReference type="NCBI Taxonomy" id="45134"/>
    <lineage>
        <taxon>Eukaryota</taxon>
        <taxon>Fungi</taxon>
        <taxon>Dikarya</taxon>
        <taxon>Ascomycota</taxon>
        <taxon>Pezizomycotina</taxon>
        <taxon>Dothideomycetes</taxon>
        <taxon>Dothideomycetes incertae sedis</taxon>
        <taxon>Botryosphaeriales</taxon>
        <taxon>Botryosphaeriaceae</taxon>
        <taxon>Neofusicoccum</taxon>
    </lineage>
</organism>
<dbReference type="InterPro" id="IPR036291">
    <property type="entry name" value="NAD(P)-bd_dom_sf"/>
</dbReference>
<reference evidence="2 3" key="1">
    <citation type="submission" date="2024-02" db="EMBL/GenBank/DDBJ databases">
        <title>De novo assembly and annotation of 12 fungi associated with fruit tree decline syndrome in Ontario, Canada.</title>
        <authorList>
            <person name="Sulman M."/>
            <person name="Ellouze W."/>
            <person name="Ilyukhin E."/>
        </authorList>
    </citation>
    <scope>NUCLEOTIDE SEQUENCE [LARGE SCALE GENOMIC DNA]</scope>
    <source>
        <strain evidence="2 3">M1-105</strain>
    </source>
</reference>
<keyword evidence="3" id="KW-1185">Reference proteome</keyword>
<evidence type="ECO:0000259" key="1">
    <source>
        <dbReference type="Pfam" id="PF05368"/>
    </source>
</evidence>
<feature type="domain" description="NmrA-like" evidence="1">
    <location>
        <begin position="10"/>
        <end position="301"/>
    </location>
</feature>
<dbReference type="InterPro" id="IPR008030">
    <property type="entry name" value="NmrA-like"/>
</dbReference>
<evidence type="ECO:0000313" key="3">
    <source>
        <dbReference type="Proteomes" id="UP001521116"/>
    </source>
</evidence>